<dbReference type="EMBL" id="CP003547">
    <property type="protein sequence ID" value="AFP85863.1"/>
    <property type="molecule type" value="Genomic_DNA"/>
</dbReference>
<sequence>MITKTKDFSAINKNAWLTLIRQLIRHINDQYHLPLCSQWLTCILKDAAIYTFLE</sequence>
<accession>J7GZ28</accession>
<dbReference type="HOGENOM" id="CLU_3047893_0_0_6"/>
<dbReference type="AlphaFoldDB" id="J7GZ28"/>
<protein>
    <submittedName>
        <fullName evidence="1">Uncharacterized protein</fullName>
    </submittedName>
</protein>
<dbReference type="KEGG" id="sehc:A35E_00578"/>
<dbReference type="STRING" id="134287.A35E_00578"/>
<name>J7GZ28_9ENTR</name>
<evidence type="ECO:0000313" key="2">
    <source>
        <dbReference type="Proteomes" id="UP000003937"/>
    </source>
</evidence>
<gene>
    <name evidence="1" type="ORF">A35E_00578</name>
</gene>
<evidence type="ECO:0000313" key="1">
    <source>
        <dbReference type="EMBL" id="AFP85863.1"/>
    </source>
</evidence>
<proteinExistence type="predicted"/>
<reference evidence="1 2" key="1">
    <citation type="journal article" date="2012" name="Mol. Biol. Evol.">
        <title>Genome reduction and co-evolution between the primary and secondary bacterial symbionts of psyllids.</title>
        <authorList>
            <person name="Sloan D.B."/>
            <person name="Moran N.A."/>
        </authorList>
    </citation>
    <scope>NUCLEOTIDE SEQUENCE [LARGE SCALE GENOMIC DNA]</scope>
    <source>
        <strain evidence="1">Hcub_S</strain>
    </source>
</reference>
<keyword evidence="2" id="KW-1185">Reference proteome</keyword>
<dbReference type="RefSeq" id="WP_014889160.1">
    <property type="nucleotide sequence ID" value="NC_018420.1"/>
</dbReference>
<dbReference type="Proteomes" id="UP000003937">
    <property type="component" value="Chromosome"/>
</dbReference>
<organism evidence="1 2">
    <name type="scientific">secondary endosymbiont of Heteropsylla cubana</name>
    <dbReference type="NCBI Taxonomy" id="134287"/>
    <lineage>
        <taxon>Bacteria</taxon>
        <taxon>Pseudomonadati</taxon>
        <taxon>Pseudomonadota</taxon>
        <taxon>Gammaproteobacteria</taxon>
        <taxon>Enterobacterales</taxon>
        <taxon>Enterobacteriaceae</taxon>
        <taxon>aphid secondary symbionts</taxon>
    </lineage>
</organism>